<gene>
    <name evidence="1" type="ORF">SAMN02927903_00412</name>
</gene>
<keyword evidence="2" id="KW-1185">Reference proteome</keyword>
<sequence>METKTYHRGNFHKHTFCVFRQVGLFEIAGLTLGYKSKSGSSYYFTNDGVYRLSNHWGRAANCKWRLESNGDTAERTKLGYAAWTWFCRDNDQEKLYFIEWVGGSVQFAHKDQASYNGQFLRTASDTMKRIRQIRNLLENDGWTAYYRQDNPEALKENVVHQMIATDQSLSQIKSAIKNSNRK</sequence>
<proteinExistence type="predicted"/>
<dbReference type="OrthoDB" id="1187827at2"/>
<evidence type="ECO:0000313" key="2">
    <source>
        <dbReference type="Proteomes" id="UP000199354"/>
    </source>
</evidence>
<organism evidence="1 2">
    <name type="scientific">Flavobacterium caeni</name>
    <dbReference type="NCBI Taxonomy" id="490189"/>
    <lineage>
        <taxon>Bacteria</taxon>
        <taxon>Pseudomonadati</taxon>
        <taxon>Bacteroidota</taxon>
        <taxon>Flavobacteriia</taxon>
        <taxon>Flavobacteriales</taxon>
        <taxon>Flavobacteriaceae</taxon>
        <taxon>Flavobacterium</taxon>
    </lineage>
</organism>
<dbReference type="EMBL" id="FMVF01000002">
    <property type="protein sequence ID" value="SCX91017.1"/>
    <property type="molecule type" value="Genomic_DNA"/>
</dbReference>
<reference evidence="1 2" key="1">
    <citation type="submission" date="2016-10" db="EMBL/GenBank/DDBJ databases">
        <authorList>
            <person name="de Groot N.N."/>
        </authorList>
    </citation>
    <scope>NUCLEOTIDE SEQUENCE [LARGE SCALE GENOMIC DNA]</scope>
    <source>
        <strain evidence="1 2">CGMCC 1.7031</strain>
    </source>
</reference>
<name>A0A1G5BLM0_9FLAO</name>
<dbReference type="RefSeq" id="WP_091140636.1">
    <property type="nucleotide sequence ID" value="NZ_FMVF01000002.1"/>
</dbReference>
<protein>
    <submittedName>
        <fullName evidence="1">Uncharacterized protein</fullName>
    </submittedName>
</protein>
<dbReference type="AlphaFoldDB" id="A0A1G5BLM0"/>
<accession>A0A1G5BLM0</accession>
<dbReference type="Proteomes" id="UP000199354">
    <property type="component" value="Unassembled WGS sequence"/>
</dbReference>
<evidence type="ECO:0000313" key="1">
    <source>
        <dbReference type="EMBL" id="SCX91017.1"/>
    </source>
</evidence>